<reference evidence="2" key="1">
    <citation type="journal article" date="2016" name="Nat. Genet.">
        <title>The genome sequences of Arachis duranensis and Arachis ipaensis, the diploid ancestors of cultivated peanut.</title>
        <authorList>
            <person name="Bertioli D.J."/>
            <person name="Cannon S.B."/>
            <person name="Froenicke L."/>
            <person name="Huang G."/>
            <person name="Farmer A.D."/>
            <person name="Cannon E.K."/>
            <person name="Liu X."/>
            <person name="Gao D."/>
            <person name="Clevenger J."/>
            <person name="Dash S."/>
            <person name="Ren L."/>
            <person name="Moretzsohn M.C."/>
            <person name="Shirasawa K."/>
            <person name="Huang W."/>
            <person name="Vidigal B."/>
            <person name="Abernathy B."/>
            <person name="Chu Y."/>
            <person name="Niederhuth C.E."/>
            <person name="Umale P."/>
            <person name="Araujo A.C."/>
            <person name="Kozik A."/>
            <person name="Kim K.D."/>
            <person name="Burow M.D."/>
            <person name="Varshney R.K."/>
            <person name="Wang X."/>
            <person name="Zhang X."/>
            <person name="Barkley N."/>
            <person name="Guimaraes P.M."/>
            <person name="Isobe S."/>
            <person name="Guo B."/>
            <person name="Liao B."/>
            <person name="Stalker H.T."/>
            <person name="Schmitz R.J."/>
            <person name="Scheffler B.E."/>
            <person name="Leal-Bertioli S.C."/>
            <person name="Xun X."/>
            <person name="Jackson S.A."/>
            <person name="Michelmore R."/>
            <person name="Ozias-Akins P."/>
        </authorList>
    </citation>
    <scope>NUCLEOTIDE SEQUENCE [LARGE SCALE GENOMIC DNA]</scope>
    <source>
        <strain evidence="2">cv. V14167</strain>
    </source>
</reference>
<sequence>MGGASTSMPVVAASGSIPDPSCVAAGIDGAPPGVPNFEVEARPDRVENAMRDDDSDDELVDIGRDNDDDILSNTHTPHGTSGSVTDKPLFYALNLEVVGQQQNVEAIFVGQGLHDANALVEFQICQSFQNKEEVVLSVKGYGIRRGVESRVMESDHLKYHGSCKEFGKECTWMIRITLWQRKSTWKVRRYNELHTCLATSISSDYRQLDYHVIYARIFPLVRANASVTIKVL</sequence>
<evidence type="ECO:0000313" key="3">
    <source>
        <dbReference type="RefSeq" id="XP_015931683.1"/>
    </source>
</evidence>
<dbReference type="RefSeq" id="XP_015931683.1">
    <property type="nucleotide sequence ID" value="XM_016076197.1"/>
</dbReference>
<dbReference type="GeneID" id="107458000"/>
<accession>A0A6P4BVF4</accession>
<proteinExistence type="predicted"/>
<keyword evidence="2" id="KW-1185">Reference proteome</keyword>
<gene>
    <name evidence="3" type="primary">LOC107458000</name>
</gene>
<organism evidence="2 3">
    <name type="scientific">Arachis duranensis</name>
    <name type="common">Wild peanut</name>
    <dbReference type="NCBI Taxonomy" id="130453"/>
    <lineage>
        <taxon>Eukaryota</taxon>
        <taxon>Viridiplantae</taxon>
        <taxon>Streptophyta</taxon>
        <taxon>Embryophyta</taxon>
        <taxon>Tracheophyta</taxon>
        <taxon>Spermatophyta</taxon>
        <taxon>Magnoliopsida</taxon>
        <taxon>eudicotyledons</taxon>
        <taxon>Gunneridae</taxon>
        <taxon>Pentapetalae</taxon>
        <taxon>rosids</taxon>
        <taxon>fabids</taxon>
        <taxon>Fabales</taxon>
        <taxon>Fabaceae</taxon>
        <taxon>Papilionoideae</taxon>
        <taxon>50 kb inversion clade</taxon>
        <taxon>dalbergioids sensu lato</taxon>
        <taxon>Dalbergieae</taxon>
        <taxon>Pterocarpus clade</taxon>
        <taxon>Arachis</taxon>
    </lineage>
</organism>
<feature type="region of interest" description="Disordered" evidence="1">
    <location>
        <begin position="41"/>
        <end position="83"/>
    </location>
</feature>
<dbReference type="Proteomes" id="UP000515211">
    <property type="component" value="Chromosome 7"/>
</dbReference>
<protein>
    <submittedName>
        <fullName evidence="3">Uncharacterized protein LOC107458000</fullName>
    </submittedName>
</protein>
<dbReference type="AlphaFoldDB" id="A0A6P4BVF4"/>
<reference evidence="3" key="2">
    <citation type="submission" date="2025-08" db="UniProtKB">
        <authorList>
            <consortium name="RefSeq"/>
        </authorList>
    </citation>
    <scope>IDENTIFICATION</scope>
    <source>
        <tissue evidence="3">Whole plant</tissue>
    </source>
</reference>
<name>A0A6P4BVF4_ARADU</name>
<dbReference type="KEGG" id="adu:107458000"/>
<feature type="compositionally biased region" description="Basic and acidic residues" evidence="1">
    <location>
        <begin position="41"/>
        <end position="52"/>
    </location>
</feature>
<evidence type="ECO:0000313" key="2">
    <source>
        <dbReference type="Proteomes" id="UP000515211"/>
    </source>
</evidence>
<feature type="compositionally biased region" description="Polar residues" evidence="1">
    <location>
        <begin position="71"/>
        <end position="83"/>
    </location>
</feature>
<feature type="compositionally biased region" description="Acidic residues" evidence="1">
    <location>
        <begin position="53"/>
        <end position="70"/>
    </location>
</feature>
<evidence type="ECO:0000256" key="1">
    <source>
        <dbReference type="SAM" id="MobiDB-lite"/>
    </source>
</evidence>